<protein>
    <submittedName>
        <fullName evidence="1">Phospholipase D family protein</fullName>
    </submittedName>
</protein>
<keyword evidence="2" id="KW-1185">Reference proteome</keyword>
<accession>A0ABV5DTB2</accession>
<gene>
    <name evidence="1" type="ORF">VSQ78_08935</name>
</gene>
<evidence type="ECO:0000313" key="2">
    <source>
        <dbReference type="Proteomes" id="UP001585053"/>
    </source>
</evidence>
<sequence>MNVRFVAQPFDGEKSLADFIEYATAGGFKNLQIAVAWAKRSGLGRVRDGLEEFRETGGSLDMIVGVSEGGATKEGLQLALELADRAFVFHDPQRTFHPKVYLATGESRQSLIVGSSNLTAGGLGWNYEASIWLDWSDVEPNSTIVEVQKWFSRLRSEEGACRLLTADLIEKMVDSRDIFLGSELRARRVPQNKEDVPEDTDSSEVGSIEGLFARVEAPLRRLPMMSSKSQAPSREKNVDVKSLGQGGMPEKGNDEIPLKGQNVLRRWYRKMGYTQAQQKRTPNTKTKGSMTLTKEKSDIDHQTYFYDSFFAGLPWSPVSNKENQLEVDVAFHVWIDGHDLGLRDLRISHAPHRASSQGNVPTWLHWKSVNEHLQATSYVGFYATLERLYNGEFRLIIDRKPVGEYLV</sequence>
<reference evidence="1 2" key="1">
    <citation type="submission" date="2024-01" db="EMBL/GenBank/DDBJ databases">
        <title>Genome mining of biosynthetic gene clusters to explore secondary metabolites of Streptomyces sp.</title>
        <authorList>
            <person name="Baig A."/>
            <person name="Ajitkumar Shintre N."/>
            <person name="Kumar H."/>
            <person name="Anbarasu A."/>
            <person name="Ramaiah S."/>
        </authorList>
    </citation>
    <scope>NUCLEOTIDE SEQUENCE [LARGE SCALE GENOMIC DNA]</scope>
    <source>
        <strain evidence="1 2">A01</strain>
    </source>
</reference>
<dbReference type="Proteomes" id="UP001585053">
    <property type="component" value="Unassembled WGS sequence"/>
</dbReference>
<evidence type="ECO:0000313" key="1">
    <source>
        <dbReference type="EMBL" id="MFB8767825.1"/>
    </source>
</evidence>
<dbReference type="RefSeq" id="WP_376737096.1">
    <property type="nucleotide sequence ID" value="NZ_JAYMRS010000002.1"/>
</dbReference>
<proteinExistence type="predicted"/>
<dbReference type="Gene3D" id="3.30.870.10">
    <property type="entry name" value="Endonuclease Chain A"/>
    <property type="match status" value="1"/>
</dbReference>
<name>A0ABV5DTB2_9ACTN</name>
<organism evidence="1 2">
    <name type="scientific">Nocardiopsis alba</name>
    <dbReference type="NCBI Taxonomy" id="53437"/>
    <lineage>
        <taxon>Bacteria</taxon>
        <taxon>Bacillati</taxon>
        <taxon>Actinomycetota</taxon>
        <taxon>Actinomycetes</taxon>
        <taxon>Streptosporangiales</taxon>
        <taxon>Nocardiopsidaceae</taxon>
        <taxon>Nocardiopsis</taxon>
    </lineage>
</organism>
<comment type="caution">
    <text evidence="1">The sequence shown here is derived from an EMBL/GenBank/DDBJ whole genome shotgun (WGS) entry which is preliminary data.</text>
</comment>
<dbReference type="EMBL" id="JAYMRS010000002">
    <property type="protein sequence ID" value="MFB8767825.1"/>
    <property type="molecule type" value="Genomic_DNA"/>
</dbReference>
<dbReference type="CDD" id="cd09117">
    <property type="entry name" value="PLDc_Bfil_DEXD_like"/>
    <property type="match status" value="1"/>
</dbReference>